<evidence type="ECO:0000256" key="11">
    <source>
        <dbReference type="ARBA" id="ARBA00034535"/>
    </source>
</evidence>
<evidence type="ECO:0000256" key="6">
    <source>
        <dbReference type="ARBA" id="ARBA00022989"/>
    </source>
</evidence>
<proteinExistence type="inferred from homology"/>
<dbReference type="SUPFAM" id="SSF50044">
    <property type="entry name" value="SH3-domain"/>
    <property type="match status" value="1"/>
</dbReference>
<evidence type="ECO:0000259" key="15">
    <source>
        <dbReference type="PROSITE" id="PS50002"/>
    </source>
</evidence>
<dbReference type="InterPro" id="IPR001452">
    <property type="entry name" value="SH3_domain"/>
</dbReference>
<keyword evidence="8" id="KW-0472">Membrane</keyword>
<sequence>MIPPPKPWEVGSTASNGKCPVVNENNTASSSVGTSSNVPIMPARPTASQAALLNQTGIMQSTAPSYGNGYSQYNRYGANGYGGSYGANGYGGSYGASGYGNTYGASGYGNTYGGGYGSTYGGYGSSYGTGYSPYNRYGTTMGGYNRFGGMGNQMNGPMMGPNGLPIPEGELPLTARLEQSTQATFQMLDQIVQAFGGFSQMLESTFFATHSSFMAMAGVAEQFGMFRTYLGQALSVFSLMEFIRNGLNWIRGVSTDRGIQGSVDVTRQADTLTVDGFSAFEKEQNQLQKSGPSKRPLWVFLAVVIGLPWLMSKLISQLRQRKLEQQEAAIRAAALNGESLVDPNRIIAKNGASTSVQLHPSQIRNLEFCRATYAFAGDAPGDLSLQPGDIVAVLARSDPVTGEATAWWRGRTQAGAVGIFPGSYVEILPRKDSHANTDTVQSNPSAPFSTEFSTTLPQV</sequence>
<feature type="compositionally biased region" description="Polar residues" evidence="14">
    <location>
        <begin position="23"/>
        <end position="37"/>
    </location>
</feature>
<dbReference type="PANTHER" id="PTHR19332">
    <property type="entry name" value="PEROXISOMAL MEMBRANE PROTEIN PEX13"/>
    <property type="match status" value="1"/>
</dbReference>
<evidence type="ECO:0000313" key="17">
    <source>
        <dbReference type="Proteomes" id="UP000077115"/>
    </source>
</evidence>
<dbReference type="Proteomes" id="UP000077115">
    <property type="component" value="Unassembled WGS sequence"/>
</dbReference>
<keyword evidence="9" id="KW-0576">Peroxisome</keyword>
<evidence type="ECO:0000256" key="13">
    <source>
        <dbReference type="PROSITE-ProRule" id="PRU00192"/>
    </source>
</evidence>
<comment type="subcellular location">
    <subcellularLocation>
        <location evidence="12">Peroxisome membrane</location>
    </subcellularLocation>
</comment>
<dbReference type="InterPro" id="IPR007223">
    <property type="entry name" value="Peroxin-13_N"/>
</dbReference>
<feature type="region of interest" description="Disordered" evidence="14">
    <location>
        <begin position="1"/>
        <end position="37"/>
    </location>
</feature>
<evidence type="ECO:0000256" key="9">
    <source>
        <dbReference type="ARBA" id="ARBA00023140"/>
    </source>
</evidence>
<feature type="domain" description="SH3" evidence="15">
    <location>
        <begin position="364"/>
        <end position="430"/>
    </location>
</feature>
<evidence type="ECO:0000256" key="14">
    <source>
        <dbReference type="SAM" id="MobiDB-lite"/>
    </source>
</evidence>
<keyword evidence="6" id="KW-1133">Transmembrane helix</keyword>
<evidence type="ECO:0000256" key="2">
    <source>
        <dbReference type="ARBA" id="ARBA00022443"/>
    </source>
</evidence>
<organism evidence="16 17">
    <name type="scientific">Batrachochytrium dendrobatidis (strain JEL423)</name>
    <dbReference type="NCBI Taxonomy" id="403673"/>
    <lineage>
        <taxon>Eukaryota</taxon>
        <taxon>Fungi</taxon>
        <taxon>Fungi incertae sedis</taxon>
        <taxon>Chytridiomycota</taxon>
        <taxon>Chytridiomycota incertae sedis</taxon>
        <taxon>Chytridiomycetes</taxon>
        <taxon>Rhizophydiales</taxon>
        <taxon>Rhizophydiales incertae sedis</taxon>
        <taxon>Batrachochytrium</taxon>
    </lineage>
</organism>
<keyword evidence="2 13" id="KW-0728">SH3 domain</keyword>
<dbReference type="Pfam" id="PF00018">
    <property type="entry name" value="SH3_1"/>
    <property type="match status" value="1"/>
</dbReference>
<dbReference type="GO" id="GO:0016560">
    <property type="term" value="P:protein import into peroxisome matrix, docking"/>
    <property type="evidence" value="ECO:0007669"/>
    <property type="project" value="InterPro"/>
</dbReference>
<keyword evidence="4" id="KW-0812">Transmembrane</keyword>
<reference evidence="16 17" key="1">
    <citation type="submission" date="2006-10" db="EMBL/GenBank/DDBJ databases">
        <title>The Genome Sequence of Batrachochytrium dendrobatidis JEL423.</title>
        <authorList>
            <consortium name="The Broad Institute Genome Sequencing Platform"/>
            <person name="Birren B."/>
            <person name="Lander E."/>
            <person name="Galagan J."/>
            <person name="Cuomo C."/>
            <person name="Devon K."/>
            <person name="Jaffe D."/>
            <person name="Butler J."/>
            <person name="Alvarez P."/>
            <person name="Gnerre S."/>
            <person name="Grabherr M."/>
            <person name="Kleber M."/>
            <person name="Mauceli E."/>
            <person name="Brockman W."/>
            <person name="Young S."/>
            <person name="LaButti K."/>
            <person name="Sykes S."/>
            <person name="DeCaprio D."/>
            <person name="Crawford M."/>
            <person name="Koehrsen M."/>
            <person name="Engels R."/>
            <person name="Montgomery P."/>
            <person name="Pearson M."/>
            <person name="Howarth C."/>
            <person name="Larson L."/>
            <person name="White J."/>
            <person name="O'Leary S."/>
            <person name="Kodira C."/>
            <person name="Zeng Q."/>
            <person name="Yandava C."/>
            <person name="Alvarado L."/>
            <person name="Longcore J."/>
            <person name="James T."/>
        </authorList>
    </citation>
    <scope>NUCLEOTIDE SEQUENCE [LARGE SCALE GENOMIC DNA]</scope>
    <source>
        <strain evidence="16 17">JEL423</strain>
    </source>
</reference>
<evidence type="ECO:0000256" key="4">
    <source>
        <dbReference type="ARBA" id="ARBA00022692"/>
    </source>
</evidence>
<keyword evidence="5" id="KW-0653">Protein transport</keyword>
<feature type="compositionally biased region" description="Polar residues" evidence="14">
    <location>
        <begin position="436"/>
        <end position="459"/>
    </location>
</feature>
<comment type="similarity">
    <text evidence="1">Belongs to the peroxin-13 family.</text>
</comment>
<evidence type="ECO:0000256" key="8">
    <source>
        <dbReference type="ARBA" id="ARBA00023136"/>
    </source>
</evidence>
<dbReference type="InterPro" id="IPR035463">
    <property type="entry name" value="Pex13"/>
</dbReference>
<evidence type="ECO:0000256" key="10">
    <source>
        <dbReference type="ARBA" id="ARBA00029693"/>
    </source>
</evidence>
<dbReference type="OrthoDB" id="10037838at2759"/>
<dbReference type="AlphaFoldDB" id="A0A177WTP4"/>
<dbReference type="InterPro" id="IPR036028">
    <property type="entry name" value="SH3-like_dom_sf"/>
</dbReference>
<dbReference type="PANTHER" id="PTHR19332:SF1">
    <property type="entry name" value="PEROXISOMAL MEMBRANE PROTEIN PEX13"/>
    <property type="match status" value="1"/>
</dbReference>
<dbReference type="Pfam" id="PF04088">
    <property type="entry name" value="Peroxin-13_N"/>
    <property type="match status" value="1"/>
</dbReference>
<dbReference type="GO" id="GO:1990429">
    <property type="term" value="C:peroxisomal importomer complex"/>
    <property type="evidence" value="ECO:0007669"/>
    <property type="project" value="TreeGrafter"/>
</dbReference>
<dbReference type="Gene3D" id="2.30.30.40">
    <property type="entry name" value="SH3 Domains"/>
    <property type="match status" value="1"/>
</dbReference>
<dbReference type="STRING" id="403673.A0A177WTP4"/>
<evidence type="ECO:0000256" key="3">
    <source>
        <dbReference type="ARBA" id="ARBA00022448"/>
    </source>
</evidence>
<feature type="region of interest" description="Disordered" evidence="14">
    <location>
        <begin position="435"/>
        <end position="459"/>
    </location>
</feature>
<keyword evidence="3" id="KW-0813">Transport</keyword>
<keyword evidence="7" id="KW-0811">Translocation</keyword>
<name>A0A177WTP4_BATDL</name>
<evidence type="ECO:0000256" key="12">
    <source>
        <dbReference type="ARBA" id="ARBA00046271"/>
    </source>
</evidence>
<dbReference type="PROSITE" id="PS50002">
    <property type="entry name" value="SH3"/>
    <property type="match status" value="1"/>
</dbReference>
<evidence type="ECO:0000256" key="1">
    <source>
        <dbReference type="ARBA" id="ARBA00006033"/>
    </source>
</evidence>
<dbReference type="SMART" id="SM00326">
    <property type="entry name" value="SH3"/>
    <property type="match status" value="1"/>
</dbReference>
<accession>A0A177WTP4</accession>
<dbReference type="VEuPathDB" id="FungiDB:BDEG_26390"/>
<reference evidence="16 17" key="2">
    <citation type="submission" date="2016-05" db="EMBL/GenBank/DDBJ databases">
        <title>Lineage-specific infection strategies underlie the spectrum of fungal disease in amphibians.</title>
        <authorList>
            <person name="Cuomo C.A."/>
            <person name="Farrer R.A."/>
            <person name="James T."/>
            <person name="Longcore J."/>
            <person name="Birren B."/>
        </authorList>
    </citation>
    <scope>NUCLEOTIDE SEQUENCE [LARGE SCALE GENOMIC DNA]</scope>
    <source>
        <strain evidence="16 17">JEL423</strain>
    </source>
</reference>
<evidence type="ECO:0000256" key="7">
    <source>
        <dbReference type="ARBA" id="ARBA00023010"/>
    </source>
</evidence>
<evidence type="ECO:0000256" key="5">
    <source>
        <dbReference type="ARBA" id="ARBA00022927"/>
    </source>
</evidence>
<evidence type="ECO:0000313" key="16">
    <source>
        <dbReference type="EMBL" id="OAJ43005.1"/>
    </source>
</evidence>
<protein>
    <recommendedName>
        <fullName evidence="11">Peroxisomal membrane protein PEX13</fullName>
    </recommendedName>
    <alternativeName>
        <fullName evidence="10">Peroxin-13</fullName>
    </alternativeName>
</protein>
<gene>
    <name evidence="16" type="ORF">BDEG_26390</name>
</gene>
<dbReference type="EMBL" id="DS022309">
    <property type="protein sequence ID" value="OAJ43005.1"/>
    <property type="molecule type" value="Genomic_DNA"/>
</dbReference>
<dbReference type="GO" id="GO:0005778">
    <property type="term" value="C:peroxisomal membrane"/>
    <property type="evidence" value="ECO:0007669"/>
    <property type="project" value="UniProtKB-SubCell"/>
</dbReference>